<name>A0ABD3UEU4_SINWO</name>
<feature type="domain" description="HECT" evidence="3">
    <location>
        <begin position="43"/>
        <end position="85"/>
    </location>
</feature>
<dbReference type="EMBL" id="JBJQND010000016">
    <property type="protein sequence ID" value="KAL3847982.1"/>
    <property type="molecule type" value="Genomic_DNA"/>
</dbReference>
<evidence type="ECO:0000256" key="1">
    <source>
        <dbReference type="ARBA" id="ARBA00022786"/>
    </source>
</evidence>
<gene>
    <name evidence="4" type="ORF">ACJMK2_018869</name>
</gene>
<dbReference type="AlphaFoldDB" id="A0ABD3UEU4"/>
<evidence type="ECO:0000256" key="2">
    <source>
        <dbReference type="PROSITE-ProRule" id="PRU00104"/>
    </source>
</evidence>
<dbReference type="InterPro" id="IPR035983">
    <property type="entry name" value="Hect_E3_ubiquitin_ligase"/>
</dbReference>
<protein>
    <recommendedName>
        <fullName evidence="3">HECT domain-containing protein</fullName>
    </recommendedName>
</protein>
<organism evidence="4 5">
    <name type="scientific">Sinanodonta woodiana</name>
    <name type="common">Chinese pond mussel</name>
    <name type="synonym">Anodonta woodiana</name>
    <dbReference type="NCBI Taxonomy" id="1069815"/>
    <lineage>
        <taxon>Eukaryota</taxon>
        <taxon>Metazoa</taxon>
        <taxon>Spiralia</taxon>
        <taxon>Lophotrochozoa</taxon>
        <taxon>Mollusca</taxon>
        <taxon>Bivalvia</taxon>
        <taxon>Autobranchia</taxon>
        <taxon>Heteroconchia</taxon>
        <taxon>Palaeoheterodonta</taxon>
        <taxon>Unionida</taxon>
        <taxon>Unionoidea</taxon>
        <taxon>Unionidae</taxon>
        <taxon>Unioninae</taxon>
        <taxon>Sinanodonta</taxon>
    </lineage>
</organism>
<keyword evidence="1 2" id="KW-0833">Ubl conjugation pathway</keyword>
<comment type="caution">
    <text evidence="4">The sequence shown here is derived from an EMBL/GenBank/DDBJ whole genome shotgun (WGS) entry which is preliminary data.</text>
</comment>
<evidence type="ECO:0000313" key="4">
    <source>
        <dbReference type="EMBL" id="KAL3847982.1"/>
    </source>
</evidence>
<dbReference type="Proteomes" id="UP001634394">
    <property type="component" value="Unassembled WGS sequence"/>
</dbReference>
<reference evidence="4 5" key="1">
    <citation type="submission" date="2024-11" db="EMBL/GenBank/DDBJ databases">
        <title>Chromosome-level genome assembly of the freshwater bivalve Anodonta woodiana.</title>
        <authorList>
            <person name="Chen X."/>
        </authorList>
    </citation>
    <scope>NUCLEOTIDE SEQUENCE [LARGE SCALE GENOMIC DNA]</scope>
    <source>
        <strain evidence="4">MN2024</strain>
        <tissue evidence="4">Gills</tissue>
    </source>
</reference>
<dbReference type="PROSITE" id="PS50237">
    <property type="entry name" value="HECT"/>
    <property type="match status" value="1"/>
</dbReference>
<feature type="active site" description="Glycyl thioester intermediate" evidence="2">
    <location>
        <position position="78"/>
    </location>
</feature>
<dbReference type="SUPFAM" id="SSF56204">
    <property type="entry name" value="Hect, E3 ligase catalytic domain"/>
    <property type="match status" value="1"/>
</dbReference>
<evidence type="ECO:0000259" key="3">
    <source>
        <dbReference type="PROSITE" id="PS50237"/>
    </source>
</evidence>
<dbReference type="Gene3D" id="3.30.2410.10">
    <property type="entry name" value="Hect, E3 ligase catalytic domain"/>
    <property type="match status" value="1"/>
</dbReference>
<dbReference type="InterPro" id="IPR000569">
    <property type="entry name" value="HECT_dom"/>
</dbReference>
<dbReference type="Pfam" id="PF00632">
    <property type="entry name" value="HECT"/>
    <property type="match status" value="1"/>
</dbReference>
<accession>A0ABD3UEU4</accession>
<evidence type="ECO:0000313" key="5">
    <source>
        <dbReference type="Proteomes" id="UP001634394"/>
    </source>
</evidence>
<proteinExistence type="predicted"/>
<sequence>MLFVINEHSFFIFYIYNFLHLKDNSYTNNTNGTGRRGQAITEKILRFTTGASRQPLLGLSMNPTTLLDEVMFPSASTCINQLELPVEIVAYDFFYMSFLNDFFGLEQKSRMIYLLFFSTVLYQ</sequence>
<keyword evidence="5" id="KW-1185">Reference proteome</keyword>